<dbReference type="RefSeq" id="WP_163764771.1">
    <property type="nucleotide sequence ID" value="NZ_JAAGYR010000016.1"/>
</dbReference>
<dbReference type="InterPro" id="IPR012340">
    <property type="entry name" value="NA-bd_OB-fold"/>
</dbReference>
<evidence type="ECO:0000256" key="1">
    <source>
        <dbReference type="ARBA" id="ARBA00022490"/>
    </source>
</evidence>
<dbReference type="Gene3D" id="1.10.8.10">
    <property type="entry name" value="DNA helicase RuvA subunit, C-terminal domain"/>
    <property type="match status" value="1"/>
</dbReference>
<keyword evidence="4 6" id="KW-0233">DNA recombination</keyword>
<dbReference type="AlphaFoldDB" id="A0A6L9Y7P6"/>
<name>A0A6L9Y7P6_9BURK</name>
<dbReference type="SMART" id="SM00278">
    <property type="entry name" value="HhH1"/>
    <property type="match status" value="2"/>
</dbReference>
<accession>A0A6L9Y7P6</accession>
<comment type="similarity">
    <text evidence="6">Belongs to the RuvA family.</text>
</comment>
<keyword evidence="5 6" id="KW-0234">DNA repair</keyword>
<dbReference type="SUPFAM" id="SSF47781">
    <property type="entry name" value="RuvA domain 2-like"/>
    <property type="match status" value="1"/>
</dbReference>
<protein>
    <recommendedName>
        <fullName evidence="6">Holliday junction branch migration complex subunit RuvA</fullName>
    </recommendedName>
</protein>
<evidence type="ECO:0000256" key="4">
    <source>
        <dbReference type="ARBA" id="ARBA00023172"/>
    </source>
</evidence>
<dbReference type="GO" id="GO:0006281">
    <property type="term" value="P:DNA repair"/>
    <property type="evidence" value="ECO:0007669"/>
    <property type="project" value="UniProtKB-UniRule"/>
</dbReference>
<gene>
    <name evidence="6 8" type="primary">ruvA</name>
    <name evidence="8" type="ORF">F9B74_08310</name>
</gene>
<dbReference type="GO" id="GO:0009379">
    <property type="term" value="C:Holliday junction helicase complex"/>
    <property type="evidence" value="ECO:0007669"/>
    <property type="project" value="InterPro"/>
</dbReference>
<dbReference type="InterPro" id="IPR036267">
    <property type="entry name" value="RuvA_C_sf"/>
</dbReference>
<dbReference type="Proteomes" id="UP000477651">
    <property type="component" value="Unassembled WGS sequence"/>
</dbReference>
<evidence type="ECO:0000256" key="5">
    <source>
        <dbReference type="ARBA" id="ARBA00023204"/>
    </source>
</evidence>
<evidence type="ECO:0000256" key="2">
    <source>
        <dbReference type="ARBA" id="ARBA00022763"/>
    </source>
</evidence>
<keyword evidence="2 6" id="KW-0227">DNA damage</keyword>
<dbReference type="EMBL" id="JAAGYR010000016">
    <property type="protein sequence ID" value="NEN76323.1"/>
    <property type="molecule type" value="Genomic_DNA"/>
</dbReference>
<feature type="domain" description="Helix-hairpin-helix DNA-binding motif class 1" evidence="7">
    <location>
        <begin position="108"/>
        <end position="127"/>
    </location>
</feature>
<evidence type="ECO:0000256" key="6">
    <source>
        <dbReference type="HAMAP-Rule" id="MF_00031"/>
    </source>
</evidence>
<dbReference type="GO" id="GO:0048476">
    <property type="term" value="C:Holliday junction resolvase complex"/>
    <property type="evidence" value="ECO:0007669"/>
    <property type="project" value="UniProtKB-UniRule"/>
</dbReference>
<dbReference type="GO" id="GO:0005737">
    <property type="term" value="C:cytoplasm"/>
    <property type="evidence" value="ECO:0007669"/>
    <property type="project" value="UniProtKB-SubCell"/>
</dbReference>
<reference evidence="8 9" key="1">
    <citation type="submission" date="2020-02" db="EMBL/GenBank/DDBJ databases">
        <title>Pelistega sp. NLN82 were isolated from wild rodents of the Hainan Island.</title>
        <authorList>
            <person name="Niu N."/>
            <person name="Zhou J."/>
        </authorList>
    </citation>
    <scope>NUCLEOTIDE SEQUENCE [LARGE SCALE GENOMIC DNA]</scope>
    <source>
        <strain evidence="8 9">NLN82</strain>
    </source>
</reference>
<comment type="subcellular location">
    <subcellularLocation>
        <location evidence="6">Cytoplasm</location>
    </subcellularLocation>
</comment>
<feature type="region of interest" description="Domain III" evidence="6">
    <location>
        <begin position="148"/>
        <end position="190"/>
    </location>
</feature>
<dbReference type="GO" id="GO:0009378">
    <property type="term" value="F:four-way junction helicase activity"/>
    <property type="evidence" value="ECO:0007669"/>
    <property type="project" value="InterPro"/>
</dbReference>
<dbReference type="SUPFAM" id="SSF46929">
    <property type="entry name" value="DNA helicase RuvA subunit, C-terminal domain"/>
    <property type="match status" value="1"/>
</dbReference>
<dbReference type="InterPro" id="IPR000085">
    <property type="entry name" value="RuvA"/>
</dbReference>
<evidence type="ECO:0000259" key="7">
    <source>
        <dbReference type="SMART" id="SM00278"/>
    </source>
</evidence>
<dbReference type="CDD" id="cd14332">
    <property type="entry name" value="UBA_RuvA_C"/>
    <property type="match status" value="1"/>
</dbReference>
<comment type="caution">
    <text evidence="8">The sequence shown here is derived from an EMBL/GenBank/DDBJ whole genome shotgun (WGS) entry which is preliminary data.</text>
</comment>
<dbReference type="InterPro" id="IPR013849">
    <property type="entry name" value="DNA_helicase_Holl-junc_RuvA_I"/>
</dbReference>
<dbReference type="InterPro" id="IPR011114">
    <property type="entry name" value="RuvA_C"/>
</dbReference>
<evidence type="ECO:0000256" key="3">
    <source>
        <dbReference type="ARBA" id="ARBA00023125"/>
    </source>
</evidence>
<evidence type="ECO:0000313" key="8">
    <source>
        <dbReference type="EMBL" id="NEN76323.1"/>
    </source>
</evidence>
<dbReference type="Pfam" id="PF01330">
    <property type="entry name" value="RuvA_N"/>
    <property type="match status" value="1"/>
</dbReference>
<feature type="domain" description="Helix-hairpin-helix DNA-binding motif class 1" evidence="7">
    <location>
        <begin position="73"/>
        <end position="92"/>
    </location>
</feature>
<dbReference type="GO" id="GO:0000400">
    <property type="term" value="F:four-way junction DNA binding"/>
    <property type="evidence" value="ECO:0007669"/>
    <property type="project" value="UniProtKB-UniRule"/>
</dbReference>
<dbReference type="Pfam" id="PF07499">
    <property type="entry name" value="RuvA_C"/>
    <property type="match status" value="1"/>
</dbReference>
<keyword evidence="3 6" id="KW-0238">DNA-binding</keyword>
<comment type="caution">
    <text evidence="6">Lacks conserved residue(s) required for the propagation of feature annotation.</text>
</comment>
<keyword evidence="1 6" id="KW-0963">Cytoplasm</keyword>
<dbReference type="InterPro" id="IPR003583">
    <property type="entry name" value="Hlx-hairpin-Hlx_DNA-bd_motif"/>
</dbReference>
<dbReference type="SUPFAM" id="SSF50249">
    <property type="entry name" value="Nucleic acid-binding proteins"/>
    <property type="match status" value="1"/>
</dbReference>
<keyword evidence="9" id="KW-1185">Reference proteome</keyword>
<feature type="region of interest" description="Domain I" evidence="6">
    <location>
        <begin position="1"/>
        <end position="64"/>
    </location>
</feature>
<sequence length="190" mass="20533">MIGRITGILIEKLPPHICIDVNGVGYDLEVPMSTLYDLPDLGGKVSLFTHLAIREDAHILYGFLTAEERIAFRSLIKVSGIGARTALAILSGMSNQTLSQAIQQQDASLLVKIPGIGAKTAARLLLELKGKFDLSSHTTENQQPSVQSDILNALMALGYSEKESRHAVKQLPADISVSDGIRLALQQFAK</sequence>
<comment type="domain">
    <text evidence="6">Has three domains with a flexible linker between the domains II and III and assumes an 'L' shape. Domain III is highly mobile and contacts RuvB.</text>
</comment>
<organism evidence="8 9">
    <name type="scientific">Pelistega ratti</name>
    <dbReference type="NCBI Taxonomy" id="2652177"/>
    <lineage>
        <taxon>Bacteria</taxon>
        <taxon>Pseudomonadati</taxon>
        <taxon>Pseudomonadota</taxon>
        <taxon>Betaproteobacteria</taxon>
        <taxon>Burkholderiales</taxon>
        <taxon>Alcaligenaceae</taxon>
        <taxon>Pelistega</taxon>
    </lineage>
</organism>
<evidence type="ECO:0000313" key="9">
    <source>
        <dbReference type="Proteomes" id="UP000477651"/>
    </source>
</evidence>
<dbReference type="InterPro" id="IPR010994">
    <property type="entry name" value="RuvA_2-like"/>
</dbReference>
<dbReference type="HAMAP" id="MF_00031">
    <property type="entry name" value="DNA_HJ_migration_RuvA"/>
    <property type="match status" value="1"/>
</dbReference>
<dbReference type="GO" id="GO:0005524">
    <property type="term" value="F:ATP binding"/>
    <property type="evidence" value="ECO:0007669"/>
    <property type="project" value="InterPro"/>
</dbReference>
<dbReference type="Gene3D" id="2.40.50.140">
    <property type="entry name" value="Nucleic acid-binding proteins"/>
    <property type="match status" value="1"/>
</dbReference>
<comment type="function">
    <text evidence="6">The RuvA-RuvB-RuvC complex processes Holliday junction (HJ) DNA during genetic recombination and DNA repair, while the RuvA-RuvB complex plays an important role in the rescue of blocked DNA replication forks via replication fork reversal (RFR). RuvA specifically binds to HJ cruciform DNA, conferring on it an open structure. The RuvB hexamer acts as an ATP-dependent pump, pulling dsDNA into and through the RuvAB complex. HJ branch migration allows RuvC to scan DNA until it finds its consensus sequence, where it cleaves and resolves the cruciform DNA.</text>
</comment>
<dbReference type="GO" id="GO:0006310">
    <property type="term" value="P:DNA recombination"/>
    <property type="evidence" value="ECO:0007669"/>
    <property type="project" value="UniProtKB-UniRule"/>
</dbReference>
<dbReference type="Gene3D" id="1.10.150.20">
    <property type="entry name" value="5' to 3' exonuclease, C-terminal subdomain"/>
    <property type="match status" value="1"/>
</dbReference>
<proteinExistence type="inferred from homology"/>
<dbReference type="NCBIfam" id="TIGR00084">
    <property type="entry name" value="ruvA"/>
    <property type="match status" value="1"/>
</dbReference>
<dbReference type="Pfam" id="PF14520">
    <property type="entry name" value="HHH_5"/>
    <property type="match status" value="1"/>
</dbReference>
<comment type="subunit">
    <text evidence="6">Homotetramer. Forms an RuvA(8)-RuvB(12)-Holliday junction (HJ) complex. HJ DNA is sandwiched between 2 RuvA tetramers; dsDNA enters through RuvA and exits via RuvB. An RuvB hexamer assembles on each DNA strand where it exits the tetramer. Each RuvB hexamer is contacted by two RuvA subunits (via domain III) on 2 adjacent RuvB subunits; this complex drives branch migration. In the full resolvosome a probable DNA-RuvA(4)-RuvB(12)-RuvC(2) complex forms which resolves the HJ.</text>
</comment>